<dbReference type="InterPro" id="IPR037523">
    <property type="entry name" value="VOC_core"/>
</dbReference>
<feature type="domain" description="VOC" evidence="1">
    <location>
        <begin position="3"/>
        <end position="120"/>
    </location>
</feature>
<dbReference type="InterPro" id="IPR026275">
    <property type="entry name" value="Glyoxalase/dOase/EhpR"/>
</dbReference>
<protein>
    <submittedName>
        <fullName evidence="2">Catechol 2,3-dioxygenase-like lactoylglutathione lyase family enzyme</fullName>
    </submittedName>
</protein>
<organism evidence="2 3">
    <name type="scientific">Pseudomonas nitroreducens</name>
    <dbReference type="NCBI Taxonomy" id="46680"/>
    <lineage>
        <taxon>Bacteria</taxon>
        <taxon>Pseudomonadati</taxon>
        <taxon>Pseudomonadota</taxon>
        <taxon>Gammaproteobacteria</taxon>
        <taxon>Pseudomonadales</taxon>
        <taxon>Pseudomonadaceae</taxon>
        <taxon>Pseudomonas</taxon>
    </lineage>
</organism>
<dbReference type="PIRSF" id="PIRSF039020">
    <property type="entry name" value="EhpR"/>
    <property type="match status" value="1"/>
</dbReference>
<dbReference type="SUPFAM" id="SSF54593">
    <property type="entry name" value="Glyoxalase/Bleomycin resistance protein/Dihydroxybiphenyl dioxygenase"/>
    <property type="match status" value="1"/>
</dbReference>
<name>A0A7W7KQY9_PSENT</name>
<dbReference type="Proteomes" id="UP000566995">
    <property type="component" value="Unassembled WGS sequence"/>
</dbReference>
<dbReference type="AlphaFoldDB" id="A0A7W7KQY9"/>
<accession>A0A7W7KQY9</accession>
<dbReference type="PROSITE" id="PS51819">
    <property type="entry name" value="VOC"/>
    <property type="match status" value="1"/>
</dbReference>
<sequence length="121" mass="13343">MVSPNMIIFYVDDAERSAAFYTELLQRGPVDSQATFALFVFDNGLKLGLWSRSGVQPSAEAKAGGSELGIAAQSHAEVLRLHRDWQQHGVEIVQAPTQMDFGYTFTALDPDGHRLRVFCLG</sequence>
<dbReference type="Gene3D" id="3.30.720.120">
    <property type="match status" value="1"/>
</dbReference>
<keyword evidence="2" id="KW-0223">Dioxygenase</keyword>
<dbReference type="InterPro" id="IPR004360">
    <property type="entry name" value="Glyas_Fos-R_dOase_dom"/>
</dbReference>
<keyword evidence="2" id="KW-0560">Oxidoreductase</keyword>
<evidence type="ECO:0000313" key="2">
    <source>
        <dbReference type="EMBL" id="MBB4866949.1"/>
    </source>
</evidence>
<dbReference type="GO" id="GO:0051213">
    <property type="term" value="F:dioxygenase activity"/>
    <property type="evidence" value="ECO:0007669"/>
    <property type="project" value="UniProtKB-KW"/>
</dbReference>
<comment type="caution">
    <text evidence="2">The sequence shown here is derived from an EMBL/GenBank/DDBJ whole genome shotgun (WGS) entry which is preliminary data.</text>
</comment>
<keyword evidence="2" id="KW-0456">Lyase</keyword>
<evidence type="ECO:0000259" key="1">
    <source>
        <dbReference type="PROSITE" id="PS51819"/>
    </source>
</evidence>
<proteinExistence type="predicted"/>
<gene>
    <name evidence="2" type="ORF">HNP46_005857</name>
</gene>
<reference evidence="2 3" key="1">
    <citation type="submission" date="2020-08" db="EMBL/GenBank/DDBJ databases">
        <title>Functional genomics of gut bacteria from endangered species of beetles.</title>
        <authorList>
            <person name="Carlos-Shanley C."/>
        </authorList>
    </citation>
    <scope>NUCLEOTIDE SEQUENCE [LARGE SCALE GENOMIC DNA]</scope>
    <source>
        <strain evidence="2 3">S00179</strain>
    </source>
</reference>
<dbReference type="Pfam" id="PF00903">
    <property type="entry name" value="Glyoxalase"/>
    <property type="match status" value="1"/>
</dbReference>
<dbReference type="Gene3D" id="3.30.720.110">
    <property type="match status" value="1"/>
</dbReference>
<dbReference type="RefSeq" id="WP_184596004.1">
    <property type="nucleotide sequence ID" value="NZ_JACHLI010000033.1"/>
</dbReference>
<dbReference type="EMBL" id="JACHLI010000033">
    <property type="protein sequence ID" value="MBB4866949.1"/>
    <property type="molecule type" value="Genomic_DNA"/>
</dbReference>
<evidence type="ECO:0000313" key="3">
    <source>
        <dbReference type="Proteomes" id="UP000566995"/>
    </source>
</evidence>
<dbReference type="GO" id="GO:0016829">
    <property type="term" value="F:lyase activity"/>
    <property type="evidence" value="ECO:0007669"/>
    <property type="project" value="UniProtKB-KW"/>
</dbReference>
<dbReference type="InterPro" id="IPR029068">
    <property type="entry name" value="Glyas_Bleomycin-R_OHBP_Dase"/>
</dbReference>